<keyword evidence="1 3" id="KW-0547">Nucleotide-binding</keyword>
<dbReference type="InterPro" id="IPR003593">
    <property type="entry name" value="AAA+_ATPase"/>
</dbReference>
<dbReference type="NCBIfam" id="TIGR01448">
    <property type="entry name" value="recD_rel"/>
    <property type="match status" value="1"/>
</dbReference>
<dbReference type="GO" id="GO:0043139">
    <property type="term" value="F:5'-3' DNA helicase activity"/>
    <property type="evidence" value="ECO:0007669"/>
    <property type="project" value="UniProtKB-UniRule"/>
</dbReference>
<dbReference type="HAMAP" id="MF_01488">
    <property type="entry name" value="RecD2"/>
    <property type="match status" value="1"/>
</dbReference>
<dbReference type="Gene3D" id="1.10.10.2220">
    <property type="match status" value="1"/>
</dbReference>
<dbReference type="PANTHER" id="PTHR43788:SF6">
    <property type="entry name" value="DNA HELICASE B"/>
    <property type="match status" value="1"/>
</dbReference>
<dbReference type="SUPFAM" id="SSF47781">
    <property type="entry name" value="RuvA domain 2-like"/>
    <property type="match status" value="1"/>
</dbReference>
<dbReference type="GO" id="GO:0006310">
    <property type="term" value="P:DNA recombination"/>
    <property type="evidence" value="ECO:0007669"/>
    <property type="project" value="InterPro"/>
</dbReference>
<dbReference type="GO" id="GO:0009338">
    <property type="term" value="C:exodeoxyribonuclease V complex"/>
    <property type="evidence" value="ECO:0007669"/>
    <property type="project" value="TreeGrafter"/>
</dbReference>
<evidence type="ECO:0000256" key="1">
    <source>
        <dbReference type="ARBA" id="ARBA00022741"/>
    </source>
</evidence>
<dbReference type="EC" id="5.6.2.3" evidence="3"/>
<dbReference type="Pfam" id="PF14520">
    <property type="entry name" value="HHH_5"/>
    <property type="match status" value="1"/>
</dbReference>
<dbReference type="InterPro" id="IPR027417">
    <property type="entry name" value="P-loop_NTPase"/>
</dbReference>
<keyword evidence="3" id="KW-0378">Hydrolase</keyword>
<dbReference type="Pfam" id="PF23139">
    <property type="entry name" value="OB_YrrC"/>
    <property type="match status" value="1"/>
</dbReference>
<evidence type="ECO:0000256" key="3">
    <source>
        <dbReference type="HAMAP-Rule" id="MF_01488"/>
    </source>
</evidence>
<keyword evidence="3" id="KW-0413">Isomerase</keyword>
<comment type="catalytic activity">
    <reaction evidence="3">
        <text>ATP + H2O = ADP + phosphate + H(+)</text>
        <dbReference type="Rhea" id="RHEA:13065"/>
        <dbReference type="ChEBI" id="CHEBI:15377"/>
        <dbReference type="ChEBI" id="CHEBI:15378"/>
        <dbReference type="ChEBI" id="CHEBI:30616"/>
        <dbReference type="ChEBI" id="CHEBI:43474"/>
        <dbReference type="ChEBI" id="CHEBI:456216"/>
        <dbReference type="EC" id="5.6.2.3"/>
    </reaction>
</comment>
<dbReference type="SMART" id="SM00382">
    <property type="entry name" value="AAA"/>
    <property type="match status" value="1"/>
</dbReference>
<dbReference type="Gene3D" id="1.10.150.20">
    <property type="entry name" value="5' to 3' exonuclease, C-terminal subdomain"/>
    <property type="match status" value="1"/>
</dbReference>
<evidence type="ECO:0000313" key="6">
    <source>
        <dbReference type="Proteomes" id="UP000824125"/>
    </source>
</evidence>
<dbReference type="CDD" id="cd17933">
    <property type="entry name" value="DEXSc_RecD-like"/>
    <property type="match status" value="1"/>
</dbReference>
<dbReference type="SUPFAM" id="SSF52540">
    <property type="entry name" value="P-loop containing nucleoside triphosphate hydrolases"/>
    <property type="match status" value="1"/>
</dbReference>
<dbReference type="AlphaFoldDB" id="A0A9D1MVD1"/>
<dbReference type="Pfam" id="PF13538">
    <property type="entry name" value="UvrD_C_2"/>
    <property type="match status" value="1"/>
</dbReference>
<organism evidence="5 6">
    <name type="scientific">Candidatus Scybalenecus merdavium</name>
    <dbReference type="NCBI Taxonomy" id="2840939"/>
    <lineage>
        <taxon>Bacteria</taxon>
        <taxon>Bacillati</taxon>
        <taxon>Bacillota</taxon>
        <taxon>Clostridia</taxon>
        <taxon>Eubacteriales</taxon>
        <taxon>Oscillospiraceae</taxon>
        <taxon>Oscillospiraceae incertae sedis</taxon>
        <taxon>Candidatus Scybalenecus</taxon>
    </lineage>
</organism>
<dbReference type="Pfam" id="PF18335">
    <property type="entry name" value="SH3_13"/>
    <property type="match status" value="1"/>
</dbReference>
<sequence length="738" mass="81110">MGERETISGSVETVVFRSEDGGYVVFKLNTADEEITVCCRDVAGAFQIEGGMLVECTGSWGFHNTYGPQFEAQKIGVQMPTDTAGILLCLSSKLVPGIGPTLARRIVERFGADSLDVIENSPQRLAEVEGITLSKARRFSKAYQGRIDFSRQVTQLTGLGLSYDRAKKIYDGYGAESVEMLQTDPFALCAGGLLTFDEAESLAQNFELAATPSRCIAGVLYVMQYNFETNGHTCVSRSSLLAPCMELLACNEDDAEIAIDDALAQNLLTSEQIGAREYLFLPEAYREEMLIADKIKLLLRVAPQPETLLASEISVFEETFQIHLDDRQREAIELAVGPGMFILTGGPGTGKTTTVRGIIHILNKKGLKTVLTAPTGRAAKRMSELTGQDAQTIHRLLETQRTDSGEYRFKHDARDPIDADAVIVDEMSMVDIRIFSALLDALPMRCRLIMVGDADQLPPVGAGNVLADLIKSGKIPVVCLQRIFRQAQKSLIVTNAHAIVSGQMPQLDRKAPEDDFFFLQETAPYLAAKKITDLVTRRLPSAYGDAFKNIQVLCPSRKGETGTETLNQVLQSRLNPKDAKKREIAVRGSILREGDRVIQMKNNYDLPWCGSENTGVFNGEIGTIAALDPVLKTAVVHFDDFSAEYDFEALHELELAYAMTVHKSQGSEFDAVVMPVIAVPPKLAYRNLLYTAVTRAKKLIVLVGTHAQLEKMVQNGKKSKRQSALVHFLSVDKPGVFQ</sequence>
<dbReference type="GO" id="GO:0003677">
    <property type="term" value="F:DNA binding"/>
    <property type="evidence" value="ECO:0007669"/>
    <property type="project" value="UniProtKB-UniRule"/>
</dbReference>
<keyword evidence="3" id="KW-0238">DNA-binding</keyword>
<dbReference type="GO" id="GO:0005524">
    <property type="term" value="F:ATP binding"/>
    <property type="evidence" value="ECO:0007669"/>
    <property type="project" value="UniProtKB-UniRule"/>
</dbReference>
<keyword evidence="2 3" id="KW-0067">ATP-binding</keyword>
<keyword evidence="3 5" id="KW-0347">Helicase</keyword>
<dbReference type="GO" id="GO:0016787">
    <property type="term" value="F:hydrolase activity"/>
    <property type="evidence" value="ECO:0007669"/>
    <property type="project" value="UniProtKB-KW"/>
</dbReference>
<dbReference type="CDD" id="cd18809">
    <property type="entry name" value="SF1_C_RecD"/>
    <property type="match status" value="1"/>
</dbReference>
<dbReference type="InterPro" id="IPR006345">
    <property type="entry name" value="RecD2"/>
</dbReference>
<evidence type="ECO:0000256" key="2">
    <source>
        <dbReference type="ARBA" id="ARBA00022840"/>
    </source>
</evidence>
<evidence type="ECO:0000313" key="5">
    <source>
        <dbReference type="EMBL" id="HIU69400.1"/>
    </source>
</evidence>
<evidence type="ECO:0000259" key="4">
    <source>
        <dbReference type="SMART" id="SM00382"/>
    </source>
</evidence>
<dbReference type="Gene3D" id="3.40.50.300">
    <property type="entry name" value="P-loop containing nucleotide triphosphate hydrolases"/>
    <property type="match status" value="2"/>
</dbReference>
<dbReference type="PANTHER" id="PTHR43788">
    <property type="entry name" value="DNA2/NAM7 HELICASE FAMILY MEMBER"/>
    <property type="match status" value="1"/>
</dbReference>
<dbReference type="InterPro" id="IPR041451">
    <property type="entry name" value="RecD2_SH13"/>
</dbReference>
<dbReference type="InterPro" id="IPR029493">
    <property type="entry name" value="RecD2-like_HHH"/>
</dbReference>
<name>A0A9D1MVD1_9FIRM</name>
<comment type="caution">
    <text evidence="5">The sequence shown here is derived from an EMBL/GenBank/DDBJ whole genome shotgun (WGS) entry which is preliminary data.</text>
</comment>
<dbReference type="GO" id="GO:0017116">
    <property type="term" value="F:single-stranded DNA helicase activity"/>
    <property type="evidence" value="ECO:0007669"/>
    <property type="project" value="TreeGrafter"/>
</dbReference>
<gene>
    <name evidence="3" type="primary">recD2</name>
    <name evidence="5" type="ORF">IAD23_05510</name>
</gene>
<dbReference type="InterPro" id="IPR027785">
    <property type="entry name" value="UvrD-like_helicase_C"/>
</dbReference>
<reference evidence="5" key="1">
    <citation type="submission" date="2020-10" db="EMBL/GenBank/DDBJ databases">
        <authorList>
            <person name="Gilroy R."/>
        </authorList>
    </citation>
    <scope>NUCLEOTIDE SEQUENCE</scope>
    <source>
        <strain evidence="5">CHK176-6737</strain>
    </source>
</reference>
<dbReference type="InterPro" id="IPR050534">
    <property type="entry name" value="Coronavir_polyprotein_1ab"/>
</dbReference>
<dbReference type="InterPro" id="IPR010994">
    <property type="entry name" value="RuvA_2-like"/>
</dbReference>
<proteinExistence type="inferred from homology"/>
<dbReference type="EMBL" id="DVNM01000029">
    <property type="protein sequence ID" value="HIU69400.1"/>
    <property type="molecule type" value="Genomic_DNA"/>
</dbReference>
<dbReference type="Proteomes" id="UP000824125">
    <property type="component" value="Unassembled WGS sequence"/>
</dbReference>
<comment type="similarity">
    <text evidence="3">Belongs to the RecD family. RecD2 subfamily.</text>
</comment>
<dbReference type="Pfam" id="PF14490">
    <property type="entry name" value="HHH_RecD2"/>
    <property type="match status" value="1"/>
</dbReference>
<dbReference type="InterPro" id="IPR055446">
    <property type="entry name" value="RecD2_N_OB"/>
</dbReference>
<comment type="function">
    <text evidence="3">DNA-dependent ATPase and ATP-dependent 5'-3' DNA helicase. Has no activity on blunt DNA or DNA with 3'-overhangs, requires at least 10 bases of 5'-ssDNA for helicase activity.</text>
</comment>
<feature type="binding site" evidence="3">
    <location>
        <begin position="348"/>
        <end position="352"/>
    </location>
    <ligand>
        <name>ATP</name>
        <dbReference type="ChEBI" id="CHEBI:30616"/>
    </ligand>
</feature>
<dbReference type="Gene3D" id="2.30.30.940">
    <property type="match status" value="1"/>
</dbReference>
<dbReference type="Pfam" id="PF13245">
    <property type="entry name" value="AAA_19"/>
    <property type="match status" value="1"/>
</dbReference>
<feature type="domain" description="AAA+ ATPase" evidence="4">
    <location>
        <begin position="337"/>
        <end position="455"/>
    </location>
</feature>
<reference evidence="5" key="2">
    <citation type="journal article" date="2021" name="PeerJ">
        <title>Extensive microbial diversity within the chicken gut microbiome revealed by metagenomics and culture.</title>
        <authorList>
            <person name="Gilroy R."/>
            <person name="Ravi A."/>
            <person name="Getino M."/>
            <person name="Pursley I."/>
            <person name="Horton D.L."/>
            <person name="Alikhan N.F."/>
            <person name="Baker D."/>
            <person name="Gharbi K."/>
            <person name="Hall N."/>
            <person name="Watson M."/>
            <person name="Adriaenssens E.M."/>
            <person name="Foster-Nyarko E."/>
            <person name="Jarju S."/>
            <person name="Secka A."/>
            <person name="Antonio M."/>
            <person name="Oren A."/>
            <person name="Chaudhuri R.R."/>
            <person name="La Ragione R."/>
            <person name="Hildebrand F."/>
            <person name="Pallen M.J."/>
        </authorList>
    </citation>
    <scope>NUCLEOTIDE SEQUENCE</scope>
    <source>
        <strain evidence="5">CHK176-6737</strain>
    </source>
</reference>
<protein>
    <recommendedName>
        <fullName evidence="3">ATP-dependent RecD2 DNA helicase</fullName>
        <ecNumber evidence="3">5.6.2.3</ecNumber>
    </recommendedName>
    <alternativeName>
        <fullName evidence="3">DNA 5'-3' helicase subunit RecD2</fullName>
    </alternativeName>
</protein>
<accession>A0A9D1MVD1</accession>